<gene>
    <name evidence="4" type="ORF">KI810_02490</name>
</gene>
<evidence type="ECO:0000256" key="2">
    <source>
        <dbReference type="SAM" id="SignalP"/>
    </source>
</evidence>
<organism evidence="4 5">
    <name type="scientific">Geomobilimonas luticola</name>
    <dbReference type="NCBI Taxonomy" id="1114878"/>
    <lineage>
        <taxon>Bacteria</taxon>
        <taxon>Pseudomonadati</taxon>
        <taxon>Thermodesulfobacteriota</taxon>
        <taxon>Desulfuromonadia</taxon>
        <taxon>Geobacterales</taxon>
        <taxon>Geobacteraceae</taxon>
        <taxon>Geomobilimonas</taxon>
    </lineage>
</organism>
<dbReference type="EMBL" id="JAHCVK010000001">
    <property type="protein sequence ID" value="MBT0651913.1"/>
    <property type="molecule type" value="Genomic_DNA"/>
</dbReference>
<dbReference type="PROSITE" id="PS51257">
    <property type="entry name" value="PROKAR_LIPOPROTEIN"/>
    <property type="match status" value="1"/>
</dbReference>
<proteinExistence type="predicted"/>
<reference evidence="4 5" key="1">
    <citation type="submission" date="2021-05" db="EMBL/GenBank/DDBJ databases">
        <title>The draft genome of Geobacter luticola JCM 17780.</title>
        <authorList>
            <person name="Xu Z."/>
            <person name="Masuda Y."/>
            <person name="Itoh H."/>
            <person name="Senoo K."/>
        </authorList>
    </citation>
    <scope>NUCLEOTIDE SEQUENCE [LARGE SCALE GENOMIC DNA]</scope>
    <source>
        <strain evidence="4 5">JCM 17780</strain>
    </source>
</reference>
<feature type="transmembrane region" description="Helical" evidence="1">
    <location>
        <begin position="58"/>
        <end position="78"/>
    </location>
</feature>
<keyword evidence="2" id="KW-0732">Signal</keyword>
<keyword evidence="5" id="KW-1185">Reference proteome</keyword>
<evidence type="ECO:0000313" key="4">
    <source>
        <dbReference type="EMBL" id="MBT0651913.1"/>
    </source>
</evidence>
<feature type="chain" id="PRO_5047251890" evidence="2">
    <location>
        <begin position="22"/>
        <end position="204"/>
    </location>
</feature>
<dbReference type="Proteomes" id="UP000756860">
    <property type="component" value="Unassembled WGS sequence"/>
</dbReference>
<keyword evidence="1" id="KW-0472">Membrane</keyword>
<keyword evidence="1" id="KW-1133">Transmembrane helix</keyword>
<feature type="signal peptide" evidence="2">
    <location>
        <begin position="1"/>
        <end position="21"/>
    </location>
</feature>
<evidence type="ECO:0000313" key="5">
    <source>
        <dbReference type="Proteomes" id="UP000756860"/>
    </source>
</evidence>
<evidence type="ECO:0000256" key="1">
    <source>
        <dbReference type="SAM" id="Phobius"/>
    </source>
</evidence>
<dbReference type="InterPro" id="IPR027367">
    <property type="entry name" value="Gly-zipper_YMGG"/>
</dbReference>
<dbReference type="Pfam" id="PF13441">
    <property type="entry name" value="Gly-zipper_YMGG"/>
    <property type="match status" value="1"/>
</dbReference>
<sequence length="204" mass="20591">MNLRIAALVTLATFTLGIASCATVPEGHEGAAKGAGIGAATGALAGALLAGEGSRTKGALLGGLAGALVGGVVGNYTVDKKKTAAETANKYGYQPSAGIMTRIENSSATPATVKPGDKVDLMATYAVMSPTPTTPVAITESHEIRLNNELVGNPAVNVSHPAGTYTSTIPLFLPQDAKKGIYKVTTTISTASGKDSRETSFTVQ</sequence>
<comment type="caution">
    <text evidence="4">The sequence shown here is derived from an EMBL/GenBank/DDBJ whole genome shotgun (WGS) entry which is preliminary data.</text>
</comment>
<accession>A0ABS5S954</accession>
<feature type="domain" description="YMGG-like Gly-zipper" evidence="3">
    <location>
        <begin position="30"/>
        <end position="76"/>
    </location>
</feature>
<dbReference type="RefSeq" id="WP_214173898.1">
    <property type="nucleotide sequence ID" value="NZ_JAHCVK010000001.1"/>
</dbReference>
<evidence type="ECO:0000259" key="3">
    <source>
        <dbReference type="Pfam" id="PF13441"/>
    </source>
</evidence>
<name>A0ABS5S954_9BACT</name>
<keyword evidence="1" id="KW-0812">Transmembrane</keyword>
<protein>
    <submittedName>
        <fullName evidence="4">Glycine zipper 2TM domain-containing protein</fullName>
    </submittedName>
</protein>